<accession>A0A8J2R007</accession>
<gene>
    <name evidence="13" type="ORF">DCHRY22_LOCUS12744</name>
</gene>
<sequence>MDTVVKTILEEDQEEEGKGLVIFGRDVSKIPCFRESFLYGLSSGVGVGLAAFLKTSRPLFSQHVGMATFTVTTLLYWSYCRYDWSRQKFDAQLMQESLKDKMKYEGTAVEKELEKQVSFLKKRWKNLKDQYRKELKKLPTPRSGAPGDNIQSSWQYFEQMNFLRNEVMRDNSDTNLTTVDSQLPNTSMSSPCIETNSPESVFIKEEDINLGSPTSSVNDQELTSVGDDDVLNINTPLSINTASSSTLKRKTANDIRMEMYELEKKRLLLLEKDLQQNSNANQYGESKSDDYYYLMSLLPQMESFTPLQKFKVRNRINKVMMEEMQNSKSGDPNRRNSISRMSRGYRTQTPE</sequence>
<dbReference type="GO" id="GO:0005634">
    <property type="term" value="C:nucleus"/>
    <property type="evidence" value="ECO:0007669"/>
    <property type="project" value="UniProtKB-SubCell"/>
</dbReference>
<keyword evidence="14" id="KW-1185">Reference proteome</keyword>
<dbReference type="GO" id="GO:0005743">
    <property type="term" value="C:mitochondrial inner membrane"/>
    <property type="evidence" value="ECO:0007669"/>
    <property type="project" value="UniProtKB-SubCell"/>
</dbReference>
<evidence type="ECO:0000256" key="7">
    <source>
        <dbReference type="ARBA" id="ARBA00023128"/>
    </source>
</evidence>
<organism evidence="13 14">
    <name type="scientific">Danaus chrysippus</name>
    <name type="common">African queen</name>
    <dbReference type="NCBI Taxonomy" id="151541"/>
    <lineage>
        <taxon>Eukaryota</taxon>
        <taxon>Metazoa</taxon>
        <taxon>Ecdysozoa</taxon>
        <taxon>Arthropoda</taxon>
        <taxon>Hexapoda</taxon>
        <taxon>Insecta</taxon>
        <taxon>Pterygota</taxon>
        <taxon>Neoptera</taxon>
        <taxon>Endopterygota</taxon>
        <taxon>Lepidoptera</taxon>
        <taxon>Glossata</taxon>
        <taxon>Ditrysia</taxon>
        <taxon>Papilionoidea</taxon>
        <taxon>Nymphalidae</taxon>
        <taxon>Danainae</taxon>
        <taxon>Danaini</taxon>
        <taxon>Danaina</taxon>
        <taxon>Danaus</taxon>
        <taxon>Anosia</taxon>
    </lineage>
</organism>
<dbReference type="GO" id="GO:0003677">
    <property type="term" value="F:DNA binding"/>
    <property type="evidence" value="ECO:0007669"/>
    <property type="project" value="InterPro"/>
</dbReference>
<dbReference type="AlphaFoldDB" id="A0A8J2R007"/>
<comment type="caution">
    <text evidence="13">The sequence shown here is derived from an EMBL/GenBank/DDBJ whole genome shotgun (WGS) entry which is preliminary data.</text>
</comment>
<evidence type="ECO:0000256" key="6">
    <source>
        <dbReference type="ARBA" id="ARBA00022989"/>
    </source>
</evidence>
<protein>
    <recommendedName>
        <fullName evidence="3">Cytochrome c oxidase assembly protein COX20, mitochondrial</fullName>
    </recommendedName>
</protein>
<feature type="region of interest" description="Disordered" evidence="10">
    <location>
        <begin position="323"/>
        <end position="351"/>
    </location>
</feature>
<keyword evidence="6" id="KW-1133">Transmembrane helix</keyword>
<dbReference type="SMART" id="SM00595">
    <property type="entry name" value="MADF"/>
    <property type="match status" value="1"/>
</dbReference>
<dbReference type="GO" id="GO:0033617">
    <property type="term" value="P:mitochondrial respiratory chain complex IV assembly"/>
    <property type="evidence" value="ECO:0007669"/>
    <property type="project" value="InterPro"/>
</dbReference>
<keyword evidence="5" id="KW-0999">Mitochondrion inner membrane</keyword>
<evidence type="ECO:0000259" key="12">
    <source>
        <dbReference type="PROSITE" id="PS51031"/>
    </source>
</evidence>
<proteinExistence type="inferred from homology"/>
<dbReference type="PANTHER" id="PTHR31586">
    <property type="entry name" value="CYTOCHROME C OXIDASE PROTEIN 20"/>
    <property type="match status" value="1"/>
</dbReference>
<dbReference type="PROSITE" id="PS51029">
    <property type="entry name" value="MADF"/>
    <property type="match status" value="1"/>
</dbReference>
<comment type="subcellular location">
    <subcellularLocation>
        <location evidence="1">Mitochondrion inner membrane</location>
    </subcellularLocation>
    <subcellularLocation>
        <location evidence="9">Nucleus</location>
    </subcellularLocation>
</comment>
<name>A0A8J2R007_9NEOP</name>
<feature type="compositionally biased region" description="Polar residues" evidence="10">
    <location>
        <begin position="324"/>
        <end position="351"/>
    </location>
</feature>
<reference evidence="13" key="1">
    <citation type="submission" date="2021-09" db="EMBL/GenBank/DDBJ databases">
        <authorList>
            <person name="Martin H S."/>
        </authorList>
    </citation>
    <scope>NUCLEOTIDE SEQUENCE</scope>
</reference>
<keyword evidence="9" id="KW-0539">Nucleus</keyword>
<evidence type="ECO:0000256" key="10">
    <source>
        <dbReference type="SAM" id="MobiDB-lite"/>
    </source>
</evidence>
<evidence type="ECO:0000256" key="2">
    <source>
        <dbReference type="ARBA" id="ARBA00009575"/>
    </source>
</evidence>
<dbReference type="Pfam" id="PF02944">
    <property type="entry name" value="BESS"/>
    <property type="match status" value="1"/>
</dbReference>
<evidence type="ECO:0000256" key="1">
    <source>
        <dbReference type="ARBA" id="ARBA00004273"/>
    </source>
</evidence>
<comment type="similarity">
    <text evidence="2">Belongs to the COX20 family.</text>
</comment>
<keyword evidence="8" id="KW-0472">Membrane</keyword>
<keyword evidence="4" id="KW-0812">Transmembrane</keyword>
<dbReference type="PANTHER" id="PTHR31586:SF1">
    <property type="entry name" value="CYTOCHROME C OXIDASE ASSEMBLY PROTEIN COX20, MITOCHONDRIAL"/>
    <property type="match status" value="1"/>
</dbReference>
<evidence type="ECO:0000259" key="11">
    <source>
        <dbReference type="PROSITE" id="PS51029"/>
    </source>
</evidence>
<evidence type="ECO:0000256" key="3">
    <source>
        <dbReference type="ARBA" id="ARBA00017689"/>
    </source>
</evidence>
<evidence type="ECO:0000256" key="9">
    <source>
        <dbReference type="PROSITE-ProRule" id="PRU00371"/>
    </source>
</evidence>
<feature type="domain" description="BESS" evidence="12">
    <location>
        <begin position="287"/>
        <end position="326"/>
    </location>
</feature>
<evidence type="ECO:0000313" key="14">
    <source>
        <dbReference type="Proteomes" id="UP000789524"/>
    </source>
</evidence>
<feature type="domain" description="MADF" evidence="11">
    <location>
        <begin position="70"/>
        <end position="168"/>
    </location>
</feature>
<dbReference type="EMBL" id="CAKASE010000078">
    <property type="protein sequence ID" value="CAG9578688.1"/>
    <property type="molecule type" value="Genomic_DNA"/>
</dbReference>
<evidence type="ECO:0000256" key="8">
    <source>
        <dbReference type="ARBA" id="ARBA00023136"/>
    </source>
</evidence>
<dbReference type="PROSITE" id="PS51031">
    <property type="entry name" value="BESS"/>
    <property type="match status" value="1"/>
</dbReference>
<evidence type="ECO:0000313" key="13">
    <source>
        <dbReference type="EMBL" id="CAG9578688.1"/>
    </source>
</evidence>
<dbReference type="Proteomes" id="UP000789524">
    <property type="component" value="Unassembled WGS sequence"/>
</dbReference>
<evidence type="ECO:0000256" key="5">
    <source>
        <dbReference type="ARBA" id="ARBA00022792"/>
    </source>
</evidence>
<dbReference type="Pfam" id="PF10545">
    <property type="entry name" value="MADF_DNA_bdg"/>
    <property type="match status" value="1"/>
</dbReference>
<keyword evidence="7" id="KW-0496">Mitochondrion</keyword>
<dbReference type="Pfam" id="PF12597">
    <property type="entry name" value="Cox20"/>
    <property type="match status" value="1"/>
</dbReference>
<evidence type="ECO:0000256" key="4">
    <source>
        <dbReference type="ARBA" id="ARBA00022692"/>
    </source>
</evidence>
<dbReference type="OrthoDB" id="14603at2759"/>
<dbReference type="InterPro" id="IPR022533">
    <property type="entry name" value="Cox20"/>
</dbReference>
<dbReference type="InterPro" id="IPR004210">
    <property type="entry name" value="BESS_motif"/>
</dbReference>
<dbReference type="PRINTS" id="PR02049">
    <property type="entry name" value="PROTEINF36A"/>
</dbReference>
<dbReference type="InterPro" id="IPR006578">
    <property type="entry name" value="MADF-dom"/>
</dbReference>